<dbReference type="Pfam" id="PF08327">
    <property type="entry name" value="AHSA1"/>
    <property type="match status" value="1"/>
</dbReference>
<dbReference type="InterPro" id="IPR023393">
    <property type="entry name" value="START-like_dom_sf"/>
</dbReference>
<evidence type="ECO:0000313" key="4">
    <source>
        <dbReference type="Proteomes" id="UP001589710"/>
    </source>
</evidence>
<protein>
    <submittedName>
        <fullName evidence="3">SRPBCC domain-containing protein</fullName>
    </submittedName>
</protein>
<comment type="caution">
    <text evidence="3">The sequence shown here is derived from an EMBL/GenBank/DDBJ whole genome shotgun (WGS) entry which is preliminary data.</text>
</comment>
<dbReference type="EMBL" id="JBHMCG010000134">
    <property type="protein sequence ID" value="MFB9576430.1"/>
    <property type="molecule type" value="Genomic_DNA"/>
</dbReference>
<reference evidence="3 4" key="1">
    <citation type="submission" date="2024-09" db="EMBL/GenBank/DDBJ databases">
        <authorList>
            <person name="Sun Q."/>
            <person name="Mori K."/>
        </authorList>
    </citation>
    <scope>NUCLEOTIDE SEQUENCE [LARGE SCALE GENOMIC DNA]</scope>
    <source>
        <strain evidence="3 4">JCM 3331</strain>
    </source>
</reference>
<organism evidence="3 4">
    <name type="scientific">Streptomyces yanii</name>
    <dbReference type="NCBI Taxonomy" id="78510"/>
    <lineage>
        <taxon>Bacteria</taxon>
        <taxon>Bacillati</taxon>
        <taxon>Actinomycetota</taxon>
        <taxon>Actinomycetes</taxon>
        <taxon>Kitasatosporales</taxon>
        <taxon>Streptomycetaceae</taxon>
        <taxon>Streptomyces</taxon>
    </lineage>
</organism>
<dbReference type="CDD" id="cd07814">
    <property type="entry name" value="SRPBCC_CalC_Aha1-like"/>
    <property type="match status" value="1"/>
</dbReference>
<proteinExistence type="inferred from homology"/>
<dbReference type="Gene3D" id="3.30.530.20">
    <property type="match status" value="1"/>
</dbReference>
<gene>
    <name evidence="3" type="ORF">ACFFTL_30165</name>
</gene>
<dbReference type="InterPro" id="IPR013538">
    <property type="entry name" value="ASHA1/2-like_C"/>
</dbReference>
<dbReference type="RefSeq" id="WP_345510849.1">
    <property type="nucleotide sequence ID" value="NZ_BAAAXD010000009.1"/>
</dbReference>
<evidence type="ECO:0000259" key="2">
    <source>
        <dbReference type="Pfam" id="PF08327"/>
    </source>
</evidence>
<dbReference type="Proteomes" id="UP001589710">
    <property type="component" value="Unassembled WGS sequence"/>
</dbReference>
<keyword evidence="4" id="KW-1185">Reference proteome</keyword>
<sequence length="147" mass="15765">MSHSTPPPQEYAYTLTRELDAPAARVFEAWTAPAQYEQWAGAAPGTVKMDARPGGTWRAVMVTPDGQQFPLTGSYLDVVPGKRLVIGMDVPGKSAPATMTLFLDENDGAGTTRITLTQSCDSAHERDLAEQGSTMLLDSLGSYLTKS</sequence>
<accession>A0ABV5REZ2</accession>
<name>A0ABV5REZ2_9ACTN</name>
<comment type="similarity">
    <text evidence="1">Belongs to the AHA1 family.</text>
</comment>
<evidence type="ECO:0000313" key="3">
    <source>
        <dbReference type="EMBL" id="MFB9576430.1"/>
    </source>
</evidence>
<feature type="domain" description="Activator of Hsp90 ATPase homologue 1/2-like C-terminal" evidence="2">
    <location>
        <begin position="20"/>
        <end position="144"/>
    </location>
</feature>
<evidence type="ECO:0000256" key="1">
    <source>
        <dbReference type="ARBA" id="ARBA00006817"/>
    </source>
</evidence>
<dbReference type="SUPFAM" id="SSF55961">
    <property type="entry name" value="Bet v1-like"/>
    <property type="match status" value="1"/>
</dbReference>